<proteinExistence type="predicted"/>
<protein>
    <submittedName>
        <fullName evidence="2">ParA family protein</fullName>
    </submittedName>
</protein>
<gene>
    <name evidence="2" type="ORF">INF35_11605</name>
</gene>
<comment type="caution">
    <text evidence="2">The sequence shown here is derived from an EMBL/GenBank/DDBJ whole genome shotgun (WGS) entry which is preliminary data.</text>
</comment>
<dbReference type="PANTHER" id="PTHR13696">
    <property type="entry name" value="P-LOOP CONTAINING NUCLEOSIDE TRIPHOSPHATE HYDROLASE"/>
    <property type="match status" value="1"/>
</dbReference>
<accession>A0ABR9R5K8</accession>
<dbReference type="Proteomes" id="UP000768567">
    <property type="component" value="Unassembled WGS sequence"/>
</dbReference>
<reference evidence="2 3" key="1">
    <citation type="submission" date="2020-10" db="EMBL/GenBank/DDBJ databases">
        <title>ChiBAC.</title>
        <authorList>
            <person name="Zenner C."/>
            <person name="Hitch T.C.A."/>
            <person name="Clavel T."/>
        </authorList>
    </citation>
    <scope>NUCLEOTIDE SEQUENCE [LARGE SCALE GENOMIC DNA]</scope>
    <source>
        <strain evidence="2 3">DSM 109015</strain>
    </source>
</reference>
<dbReference type="Pfam" id="PF13614">
    <property type="entry name" value="AAA_31"/>
    <property type="match status" value="1"/>
</dbReference>
<evidence type="ECO:0000259" key="1">
    <source>
        <dbReference type="Pfam" id="PF13614"/>
    </source>
</evidence>
<feature type="domain" description="AAA" evidence="1">
    <location>
        <begin position="1"/>
        <end position="182"/>
    </location>
</feature>
<dbReference type="SUPFAM" id="SSF52540">
    <property type="entry name" value="P-loop containing nucleoside triphosphate hydrolases"/>
    <property type="match status" value="1"/>
</dbReference>
<dbReference type="RefSeq" id="WP_193502580.1">
    <property type="nucleotide sequence ID" value="NZ_JADCKC010000003.1"/>
</dbReference>
<sequence length="271" mass="29497">MKTIAIANQKGGVGKTTTAVNLGVALARQGHRVLLVDADPQGDLTAYLGCQNADHLETTIGTMMEEAIADQPISYSTGILHQEEGVDYIPSDIELAGMDVRLTNVVGREAVLRNVLEPLQKRYDYCLIDCMPSLGMLTIGALAASDSVLIPVQAQHFPLKGLIALVKNIQMVRRRINPKLSINGIVMTMVDNRTNLSKDVCAALRRTYGQKLCIYKSEIPVCTRAAESTASGHSALQYDPNGKASQAYLALAKEVVDHERAPQVRDQPFLR</sequence>
<dbReference type="InterPro" id="IPR027417">
    <property type="entry name" value="P-loop_NTPase"/>
</dbReference>
<dbReference type="Gene3D" id="3.40.50.300">
    <property type="entry name" value="P-loop containing nucleotide triphosphate hydrolases"/>
    <property type="match status" value="1"/>
</dbReference>
<evidence type="ECO:0000313" key="3">
    <source>
        <dbReference type="Proteomes" id="UP000768567"/>
    </source>
</evidence>
<dbReference type="PANTHER" id="PTHR13696:SF52">
    <property type="entry name" value="PARA FAMILY PROTEIN CT_582"/>
    <property type="match status" value="1"/>
</dbReference>
<dbReference type="InterPro" id="IPR050678">
    <property type="entry name" value="DNA_Partitioning_ATPase"/>
</dbReference>
<organism evidence="2 3">
    <name type="scientific">Gemmiger gallinarum</name>
    <dbReference type="NCBI Taxonomy" id="2779354"/>
    <lineage>
        <taxon>Bacteria</taxon>
        <taxon>Bacillati</taxon>
        <taxon>Bacillota</taxon>
        <taxon>Clostridia</taxon>
        <taxon>Eubacteriales</taxon>
        <taxon>Gemmiger</taxon>
    </lineage>
</organism>
<dbReference type="InterPro" id="IPR025669">
    <property type="entry name" value="AAA_dom"/>
</dbReference>
<dbReference type="CDD" id="cd02042">
    <property type="entry name" value="ParAB_family"/>
    <property type="match status" value="1"/>
</dbReference>
<dbReference type="EMBL" id="JADCKC010000003">
    <property type="protein sequence ID" value="MBE5038433.1"/>
    <property type="molecule type" value="Genomic_DNA"/>
</dbReference>
<evidence type="ECO:0000313" key="2">
    <source>
        <dbReference type="EMBL" id="MBE5038433.1"/>
    </source>
</evidence>
<keyword evidence="3" id="KW-1185">Reference proteome</keyword>
<name>A0ABR9R5K8_9FIRM</name>